<comment type="caution">
    <text evidence="1">The sequence shown here is derived from an EMBL/GenBank/DDBJ whole genome shotgun (WGS) entry which is preliminary data.</text>
</comment>
<dbReference type="RefSeq" id="WP_252852745.1">
    <property type="nucleotide sequence ID" value="NZ_JAMXLR010000036.1"/>
</dbReference>
<dbReference type="AlphaFoldDB" id="A0A9X2JG22"/>
<sequence>MPATLSLPDLDLTSDEPLEPVADIAERETGVRPHPTTIVRWCAGRGAAGIKLPSIVATRRRMTKRSVYRAWLQAVNDARNS</sequence>
<gene>
    <name evidence="1" type="ORF">NG895_12025</name>
</gene>
<keyword evidence="2" id="KW-1185">Reference proteome</keyword>
<evidence type="ECO:0000313" key="1">
    <source>
        <dbReference type="EMBL" id="MCO6044635.1"/>
    </source>
</evidence>
<dbReference type="EMBL" id="JAMXLR010000036">
    <property type="protein sequence ID" value="MCO6044635.1"/>
    <property type="molecule type" value="Genomic_DNA"/>
</dbReference>
<evidence type="ECO:0000313" key="2">
    <source>
        <dbReference type="Proteomes" id="UP001155241"/>
    </source>
</evidence>
<proteinExistence type="predicted"/>
<reference evidence="1" key="1">
    <citation type="submission" date="2022-06" db="EMBL/GenBank/DDBJ databases">
        <title>Aeoliella straminimaris, a novel planctomycete from sediments.</title>
        <authorList>
            <person name="Vitorino I.R."/>
            <person name="Lage O.M."/>
        </authorList>
    </citation>
    <scope>NUCLEOTIDE SEQUENCE</scope>
    <source>
        <strain evidence="1">ICT_H6.2</strain>
    </source>
</reference>
<dbReference type="Proteomes" id="UP001155241">
    <property type="component" value="Unassembled WGS sequence"/>
</dbReference>
<protein>
    <submittedName>
        <fullName evidence="1">DUF1580 domain-containing protein</fullName>
    </submittedName>
</protein>
<dbReference type="InterPro" id="IPR011474">
    <property type="entry name" value="DUF1580"/>
</dbReference>
<dbReference type="Pfam" id="PF07618">
    <property type="entry name" value="DUF1580"/>
    <property type="match status" value="1"/>
</dbReference>
<accession>A0A9X2JG22</accession>
<name>A0A9X2JG22_9BACT</name>
<organism evidence="1 2">
    <name type="scientific">Aeoliella straminimaris</name>
    <dbReference type="NCBI Taxonomy" id="2954799"/>
    <lineage>
        <taxon>Bacteria</taxon>
        <taxon>Pseudomonadati</taxon>
        <taxon>Planctomycetota</taxon>
        <taxon>Planctomycetia</taxon>
        <taxon>Pirellulales</taxon>
        <taxon>Lacipirellulaceae</taxon>
        <taxon>Aeoliella</taxon>
    </lineage>
</organism>